<reference evidence="4" key="1">
    <citation type="journal article" date="2013" name="Proc. Natl. Acad. Sci. U.S.A.">
        <title>Improving the coverage of the cyanobacterial phylum using diversity-driven genome sequencing.</title>
        <authorList>
            <person name="Shih P.M."/>
            <person name="Wu D."/>
            <person name="Latifi A."/>
            <person name="Axen S.D."/>
            <person name="Fewer D.P."/>
            <person name="Talla E."/>
            <person name="Calteau A."/>
            <person name="Cai F."/>
            <person name="Tandeau de Marsac N."/>
            <person name="Rippka R."/>
            <person name="Herdman M."/>
            <person name="Sivonen K."/>
            <person name="Coursin T."/>
            <person name="Laurent T."/>
            <person name="Goodwin L."/>
            <person name="Nolan M."/>
            <person name="Davenport K.W."/>
            <person name="Han C.S."/>
            <person name="Rubin E.M."/>
            <person name="Eisen J.A."/>
            <person name="Woyke T."/>
            <person name="Gugger M."/>
            <person name="Kerfeld C.A."/>
        </authorList>
    </citation>
    <scope>NUCLEOTIDE SEQUENCE [LARGE SCALE GENOMIC DNA]</scope>
    <source>
        <strain evidence="4">ATCC 27899 / PCC 7122</strain>
    </source>
</reference>
<dbReference type="AlphaFoldDB" id="K9ZC19"/>
<dbReference type="PATRIC" id="fig|272123.3.peg.1329"/>
<proteinExistence type="predicted"/>
<protein>
    <submittedName>
        <fullName evidence="3">Uncharacterized protein</fullName>
    </submittedName>
</protein>
<feature type="region of interest" description="Disordered" evidence="1">
    <location>
        <begin position="43"/>
        <end position="105"/>
    </location>
</feature>
<dbReference type="HOGENOM" id="CLU_1840940_0_0_3"/>
<evidence type="ECO:0000313" key="4">
    <source>
        <dbReference type="Proteomes" id="UP000010474"/>
    </source>
</evidence>
<feature type="chain" id="PRO_5030173306" evidence="2">
    <location>
        <begin position="23"/>
        <end position="139"/>
    </location>
</feature>
<dbReference type="Proteomes" id="UP000010474">
    <property type="component" value="Chromosome"/>
</dbReference>
<feature type="compositionally biased region" description="Polar residues" evidence="1">
    <location>
        <begin position="83"/>
        <end position="104"/>
    </location>
</feature>
<accession>K9ZC19</accession>
<dbReference type="RefSeq" id="WP_015213410.1">
    <property type="nucleotide sequence ID" value="NC_019771.1"/>
</dbReference>
<keyword evidence="2" id="KW-0732">Signal</keyword>
<evidence type="ECO:0000256" key="2">
    <source>
        <dbReference type="SAM" id="SignalP"/>
    </source>
</evidence>
<evidence type="ECO:0000313" key="3">
    <source>
        <dbReference type="EMBL" id="AFZ56758.1"/>
    </source>
</evidence>
<name>K9ZC19_ANACC</name>
<keyword evidence="4" id="KW-1185">Reference proteome</keyword>
<sequence length="139" mass="15332">MKIKLAAIIIITLSTFSINVQKASALELSPLLEQLGTKLIDKLFSPQPTPTNTPSYSQPPENNYPNNPNYSNPYPSSPIPNNTMPNNYPSTQSYPPAYSPTQYSPNPAPANPIPFIYNPIIIVPQSPPVFNNYSNSVQR</sequence>
<dbReference type="KEGG" id="acy:Anacy_1216"/>
<dbReference type="EMBL" id="CP003659">
    <property type="protein sequence ID" value="AFZ56758.1"/>
    <property type="molecule type" value="Genomic_DNA"/>
</dbReference>
<evidence type="ECO:0000256" key="1">
    <source>
        <dbReference type="SAM" id="MobiDB-lite"/>
    </source>
</evidence>
<organism evidence="3 4">
    <name type="scientific">Anabaena cylindrica (strain ATCC 27899 / PCC 7122)</name>
    <dbReference type="NCBI Taxonomy" id="272123"/>
    <lineage>
        <taxon>Bacteria</taxon>
        <taxon>Bacillati</taxon>
        <taxon>Cyanobacteriota</taxon>
        <taxon>Cyanophyceae</taxon>
        <taxon>Nostocales</taxon>
        <taxon>Nostocaceae</taxon>
        <taxon>Anabaena</taxon>
    </lineage>
</organism>
<feature type="signal peptide" evidence="2">
    <location>
        <begin position="1"/>
        <end position="22"/>
    </location>
</feature>
<gene>
    <name evidence="3" type="ordered locus">Anacy_1216</name>
</gene>
<feature type="compositionally biased region" description="Low complexity" evidence="1">
    <location>
        <begin position="54"/>
        <end position="82"/>
    </location>
</feature>